<dbReference type="AlphaFoldDB" id="A0A8T3BR41"/>
<evidence type="ECO:0000256" key="4">
    <source>
        <dbReference type="ARBA" id="ARBA00022833"/>
    </source>
</evidence>
<dbReference type="GO" id="GO:0008270">
    <property type="term" value="F:zinc ion binding"/>
    <property type="evidence" value="ECO:0007669"/>
    <property type="project" value="UniProtKB-KW"/>
</dbReference>
<feature type="compositionally biased region" description="Low complexity" evidence="8">
    <location>
        <begin position="120"/>
        <end position="129"/>
    </location>
</feature>
<dbReference type="GO" id="GO:0005681">
    <property type="term" value="C:spliceosomal complex"/>
    <property type="evidence" value="ECO:0007669"/>
    <property type="project" value="InterPro"/>
</dbReference>
<evidence type="ECO:0000313" key="10">
    <source>
        <dbReference type="EMBL" id="KAI0516306.1"/>
    </source>
</evidence>
<feature type="compositionally biased region" description="Basic residues" evidence="8">
    <location>
        <begin position="1"/>
        <end position="13"/>
    </location>
</feature>
<feature type="compositionally biased region" description="Basic and acidic residues" evidence="8">
    <location>
        <begin position="83"/>
        <end position="92"/>
    </location>
</feature>
<feature type="compositionally biased region" description="Basic and acidic residues" evidence="8">
    <location>
        <begin position="105"/>
        <end position="118"/>
    </location>
</feature>
<dbReference type="InterPro" id="IPR036236">
    <property type="entry name" value="Znf_C2H2_sf"/>
</dbReference>
<accession>A0A8T3BR41</accession>
<dbReference type="SUPFAM" id="SSF57667">
    <property type="entry name" value="beta-beta-alpha zinc fingers"/>
    <property type="match status" value="1"/>
</dbReference>
<evidence type="ECO:0000256" key="2">
    <source>
        <dbReference type="ARBA" id="ARBA00022723"/>
    </source>
</evidence>
<dbReference type="GO" id="GO:0044773">
    <property type="term" value="P:mitotic DNA damage checkpoint signaling"/>
    <property type="evidence" value="ECO:0007669"/>
    <property type="project" value="TreeGrafter"/>
</dbReference>
<feature type="region of interest" description="Disordered" evidence="8">
    <location>
        <begin position="328"/>
        <end position="361"/>
    </location>
</feature>
<feature type="coiled-coil region" evidence="7">
    <location>
        <begin position="265"/>
        <end position="322"/>
    </location>
</feature>
<feature type="compositionally biased region" description="Basic and acidic residues" evidence="8">
    <location>
        <begin position="328"/>
        <end position="339"/>
    </location>
</feature>
<comment type="subcellular location">
    <subcellularLocation>
        <location evidence="1">Nucleus</location>
    </subcellularLocation>
</comment>
<feature type="domain" description="C2H2-type" evidence="9">
    <location>
        <begin position="40"/>
        <end position="63"/>
    </location>
</feature>
<evidence type="ECO:0000256" key="8">
    <source>
        <dbReference type="SAM" id="MobiDB-lite"/>
    </source>
</evidence>
<feature type="region of interest" description="Disordered" evidence="8">
    <location>
        <begin position="73"/>
        <end position="189"/>
    </location>
</feature>
<dbReference type="SMR" id="A0A8T3BR41"/>
<evidence type="ECO:0000313" key="11">
    <source>
        <dbReference type="Proteomes" id="UP000829196"/>
    </source>
</evidence>
<reference evidence="10" key="1">
    <citation type="journal article" date="2022" name="Front. Genet.">
        <title>Chromosome-Scale Assembly of the Dendrobium nobile Genome Provides Insights Into the Molecular Mechanism of the Biosynthesis of the Medicinal Active Ingredient of Dendrobium.</title>
        <authorList>
            <person name="Xu Q."/>
            <person name="Niu S.-C."/>
            <person name="Li K.-L."/>
            <person name="Zheng P.-J."/>
            <person name="Zhang X.-J."/>
            <person name="Jia Y."/>
            <person name="Liu Y."/>
            <person name="Niu Y.-X."/>
            <person name="Yu L.-H."/>
            <person name="Chen D.-F."/>
            <person name="Zhang G.-Q."/>
        </authorList>
    </citation>
    <scope>NUCLEOTIDE SEQUENCE</scope>
    <source>
        <tissue evidence="10">Leaf</tissue>
    </source>
</reference>
<name>A0A8T3BR41_DENNO</name>
<dbReference type="Pfam" id="PF12874">
    <property type="entry name" value="zf-met"/>
    <property type="match status" value="1"/>
</dbReference>
<evidence type="ECO:0000259" key="9">
    <source>
        <dbReference type="Pfam" id="PF12874"/>
    </source>
</evidence>
<organism evidence="10 11">
    <name type="scientific">Dendrobium nobile</name>
    <name type="common">Orchid</name>
    <dbReference type="NCBI Taxonomy" id="94219"/>
    <lineage>
        <taxon>Eukaryota</taxon>
        <taxon>Viridiplantae</taxon>
        <taxon>Streptophyta</taxon>
        <taxon>Embryophyta</taxon>
        <taxon>Tracheophyta</taxon>
        <taxon>Spermatophyta</taxon>
        <taxon>Magnoliopsida</taxon>
        <taxon>Liliopsida</taxon>
        <taxon>Asparagales</taxon>
        <taxon>Orchidaceae</taxon>
        <taxon>Epidendroideae</taxon>
        <taxon>Malaxideae</taxon>
        <taxon>Dendrobiinae</taxon>
        <taxon>Dendrobium</taxon>
    </lineage>
</organism>
<feature type="region of interest" description="Disordered" evidence="8">
    <location>
        <begin position="1"/>
        <end position="30"/>
    </location>
</feature>
<evidence type="ECO:0000256" key="3">
    <source>
        <dbReference type="ARBA" id="ARBA00022771"/>
    </source>
</evidence>
<keyword evidence="11" id="KW-1185">Reference proteome</keyword>
<evidence type="ECO:0000256" key="1">
    <source>
        <dbReference type="ARBA" id="ARBA00004123"/>
    </source>
</evidence>
<dbReference type="EMBL" id="JAGYWB010000007">
    <property type="protein sequence ID" value="KAI0516306.1"/>
    <property type="molecule type" value="Genomic_DNA"/>
</dbReference>
<dbReference type="GO" id="GO:0033260">
    <property type="term" value="P:nuclear DNA replication"/>
    <property type="evidence" value="ECO:0007669"/>
    <property type="project" value="TreeGrafter"/>
</dbReference>
<dbReference type="InterPro" id="IPR040050">
    <property type="entry name" value="ZNF830-like"/>
</dbReference>
<dbReference type="OrthoDB" id="77607at2759"/>
<keyword evidence="4" id="KW-0862">Zinc</keyword>
<keyword evidence="3" id="KW-0863">Zinc-finger</keyword>
<gene>
    <name evidence="10" type="ORF">KFK09_008978</name>
</gene>
<dbReference type="InterPro" id="IPR013087">
    <property type="entry name" value="Znf_C2H2_type"/>
</dbReference>
<keyword evidence="6" id="KW-0539">Nucleus</keyword>
<dbReference type="PANTHER" id="PTHR13278:SF0">
    <property type="entry name" value="ZINC FINGER PROTEIN 830"/>
    <property type="match status" value="1"/>
</dbReference>
<dbReference type="GO" id="GO:0033314">
    <property type="term" value="P:mitotic DNA replication checkpoint signaling"/>
    <property type="evidence" value="ECO:0007669"/>
    <property type="project" value="TreeGrafter"/>
</dbReference>
<dbReference type="Proteomes" id="UP000829196">
    <property type="component" value="Unassembled WGS sequence"/>
</dbReference>
<feature type="compositionally biased region" description="Basic and acidic residues" evidence="8">
    <location>
        <begin position="14"/>
        <end position="27"/>
    </location>
</feature>
<feature type="compositionally biased region" description="Low complexity" evidence="8">
    <location>
        <begin position="176"/>
        <end position="185"/>
    </location>
</feature>
<keyword evidence="2" id="KW-0479">Metal-binding</keyword>
<feature type="compositionally biased region" description="Polar residues" evidence="8">
    <location>
        <begin position="138"/>
        <end position="156"/>
    </location>
</feature>
<evidence type="ECO:0000256" key="7">
    <source>
        <dbReference type="SAM" id="Coils"/>
    </source>
</evidence>
<proteinExistence type="predicted"/>
<keyword evidence="5 7" id="KW-0175">Coiled coil</keyword>
<dbReference type="PANTHER" id="PTHR13278">
    <property type="entry name" value="ZINC FINGER PROTEIN 830"/>
    <property type="match status" value="1"/>
</dbReference>
<feature type="compositionally biased region" description="Acidic residues" evidence="8">
    <location>
        <begin position="340"/>
        <end position="353"/>
    </location>
</feature>
<evidence type="ECO:0000256" key="6">
    <source>
        <dbReference type="ARBA" id="ARBA00023242"/>
    </source>
</evidence>
<comment type="caution">
    <text evidence="10">The sequence shown here is derived from an EMBL/GenBank/DDBJ whole genome shotgun (WGS) entry which is preliminary data.</text>
</comment>
<sequence length="361" mass="41051">MDSKAQRKALFRSRLRETSQKREKHIDSPLVRYNEDDQPFCRVCNVALRSDSLWPAHQASRKHHEAIENIKAAAARQSTPDNSHLERQENFPKSRAASTLPDNFFDSKDAKKQKDDVKNSSGSGSSHSSVSKEEDKNITTGSSVQSSKQMSHNDVMQVSAVLPVGLPNNGTDEKQNSNQKSQVSSDYKNLEVKEARGFLPSGFFDRVDSSSVGQANQLSQQSEKPDIVQLKQVKGALPEGFFDNKDEDLRARGIEPVKVDIDDAYKEFEREIQEDLQEVDDRLEEEEIDAAEVREEIESLEHKAYRERVEMVKKKLLEAKESRLARLQRSPEFKAKDSSDDSSSDDEVDEDFSVDWRAKRF</sequence>
<evidence type="ECO:0000256" key="5">
    <source>
        <dbReference type="ARBA" id="ARBA00023054"/>
    </source>
</evidence>
<protein>
    <recommendedName>
        <fullName evidence="9">C2H2-type domain-containing protein</fullName>
    </recommendedName>
</protein>
<dbReference type="GO" id="GO:0003676">
    <property type="term" value="F:nucleic acid binding"/>
    <property type="evidence" value="ECO:0007669"/>
    <property type="project" value="InterPro"/>
</dbReference>